<dbReference type="AlphaFoldDB" id="A0A6G1G8H6"/>
<reference evidence="3 5" key="1">
    <citation type="submission" date="2020-01" db="EMBL/GenBank/DDBJ databases">
        <authorList>
            <consortium name="DOE Joint Genome Institute"/>
            <person name="Haridas S."/>
            <person name="Albert R."/>
            <person name="Binder M."/>
            <person name="Bloem J."/>
            <person name="Labutti K."/>
            <person name="Salamov A."/>
            <person name="Andreopoulos B."/>
            <person name="Baker S.E."/>
            <person name="Barry K."/>
            <person name="Bills G."/>
            <person name="Bluhm B.H."/>
            <person name="Cannon C."/>
            <person name="Castanera R."/>
            <person name="Culley D.E."/>
            <person name="Daum C."/>
            <person name="Ezra D."/>
            <person name="Gonzalez J.B."/>
            <person name="Henrissat B."/>
            <person name="Kuo A."/>
            <person name="Liang C."/>
            <person name="Lipzen A."/>
            <person name="Lutzoni F."/>
            <person name="Magnuson J."/>
            <person name="Mondo S."/>
            <person name="Nolan M."/>
            <person name="Ohm R."/>
            <person name="Pangilinan J."/>
            <person name="Park H.-J."/>
            <person name="Ramirez L."/>
            <person name="Alfaro M."/>
            <person name="Sun H."/>
            <person name="Tritt A."/>
            <person name="Yoshinaga Y."/>
            <person name="Zwiers L.-H."/>
            <person name="Turgeon B.G."/>
            <person name="Goodwin S.B."/>
            <person name="Spatafora J.W."/>
            <person name="Crous P.W."/>
            <person name="Grigoriev I.V."/>
        </authorList>
    </citation>
    <scope>NUCLEOTIDE SEQUENCE</scope>
    <source>
        <strain evidence="3 5">CBS 781.70</strain>
    </source>
</reference>
<feature type="region of interest" description="Disordered" evidence="2">
    <location>
        <begin position="1"/>
        <end position="26"/>
    </location>
</feature>
<feature type="compositionally biased region" description="Polar residues" evidence="2">
    <location>
        <begin position="472"/>
        <end position="484"/>
    </location>
</feature>
<dbReference type="GeneID" id="54415375"/>
<evidence type="ECO:0000256" key="2">
    <source>
        <dbReference type="SAM" id="MobiDB-lite"/>
    </source>
</evidence>
<accession>A0A6G1G8H6</accession>
<proteinExistence type="predicted"/>
<feature type="region of interest" description="Disordered" evidence="2">
    <location>
        <begin position="415"/>
        <end position="499"/>
    </location>
</feature>
<protein>
    <submittedName>
        <fullName evidence="3 5">Uncharacterized protein</fullName>
    </submittedName>
</protein>
<evidence type="ECO:0000313" key="3">
    <source>
        <dbReference type="EMBL" id="KAF1814159.1"/>
    </source>
</evidence>
<reference evidence="5" key="2">
    <citation type="submission" date="2020-04" db="EMBL/GenBank/DDBJ databases">
        <authorList>
            <consortium name="NCBI Genome Project"/>
        </authorList>
    </citation>
    <scope>NUCLEOTIDE SEQUENCE</scope>
    <source>
        <strain evidence="5">CBS 781.70</strain>
    </source>
</reference>
<feature type="coiled-coil region" evidence="1">
    <location>
        <begin position="243"/>
        <end position="270"/>
    </location>
</feature>
<keyword evidence="4" id="KW-1185">Reference proteome</keyword>
<organism evidence="3">
    <name type="scientific">Eremomyces bilateralis CBS 781.70</name>
    <dbReference type="NCBI Taxonomy" id="1392243"/>
    <lineage>
        <taxon>Eukaryota</taxon>
        <taxon>Fungi</taxon>
        <taxon>Dikarya</taxon>
        <taxon>Ascomycota</taxon>
        <taxon>Pezizomycotina</taxon>
        <taxon>Dothideomycetes</taxon>
        <taxon>Dothideomycetes incertae sedis</taxon>
        <taxon>Eremomycetales</taxon>
        <taxon>Eremomycetaceae</taxon>
        <taxon>Eremomyces</taxon>
    </lineage>
</organism>
<name>A0A6G1G8H6_9PEZI</name>
<evidence type="ECO:0000313" key="4">
    <source>
        <dbReference type="Proteomes" id="UP000504638"/>
    </source>
</evidence>
<keyword evidence="1" id="KW-0175">Coiled coil</keyword>
<dbReference type="EMBL" id="ML975153">
    <property type="protein sequence ID" value="KAF1814159.1"/>
    <property type="molecule type" value="Genomic_DNA"/>
</dbReference>
<evidence type="ECO:0000256" key="1">
    <source>
        <dbReference type="SAM" id="Coils"/>
    </source>
</evidence>
<dbReference type="Proteomes" id="UP000504638">
    <property type="component" value="Unplaced"/>
</dbReference>
<evidence type="ECO:0000313" key="5">
    <source>
        <dbReference type="RefSeq" id="XP_033535790.1"/>
    </source>
</evidence>
<dbReference type="RefSeq" id="XP_033535790.1">
    <property type="nucleotide sequence ID" value="XM_033674805.1"/>
</dbReference>
<feature type="compositionally biased region" description="Low complexity" evidence="2">
    <location>
        <begin position="486"/>
        <end position="499"/>
    </location>
</feature>
<feature type="compositionally biased region" description="Polar residues" evidence="2">
    <location>
        <begin position="432"/>
        <end position="446"/>
    </location>
</feature>
<reference evidence="5" key="3">
    <citation type="submission" date="2025-04" db="UniProtKB">
        <authorList>
            <consortium name="RefSeq"/>
        </authorList>
    </citation>
    <scope>IDENTIFICATION</scope>
    <source>
        <strain evidence="5">CBS 781.70</strain>
    </source>
</reference>
<gene>
    <name evidence="3 5" type="ORF">P152DRAFT_262572</name>
</gene>
<sequence length="499" mass="54739">MTEDQCTAVSKDGGEPGTPSFDNLSGSAAQTVSEFLESQEPQPVERVLVDRLACQLPIPKFENPGLSHLARVAQGQAGEILKEEYLHKFKYIKNSEMAMAELGKLRWKPKQGQNVPLDESAILPYVDIILRALRVHFSSRDPRYIEHLVETTAWLVVIYARSLHLEGSRVPPLSDKSINTFEDKHLDFDTRVLKVEDLLVRYRGCAEWVMTWVSIPTIVNGPYAWENYMLEKKTTTVEKDGTSEDLKDAVRRLQIENQELRASLAVVSQNRDPTTEFQELKAFIKRVDERTRDTISQANMASATMKALFTKEGKDIATALNIAKQETRPHINEEPQAKGKGKDKVGVVPSVIVAETGFSSILADPGSTVIEAESVATEMAPSEVVPAEVLQTEIPQIILSRPNLLVPEIDPTQLRTADFEPSDDDSVDSSPEIASQDGSDAGSQAPNDAATKIATDAGARTVTEDAFDNHGQAFTQAASGSDTRSTAEAATEAAIETHA</sequence>